<organism evidence="1 2">
    <name type="scientific">Leucogyrophana mollusca</name>
    <dbReference type="NCBI Taxonomy" id="85980"/>
    <lineage>
        <taxon>Eukaryota</taxon>
        <taxon>Fungi</taxon>
        <taxon>Dikarya</taxon>
        <taxon>Basidiomycota</taxon>
        <taxon>Agaricomycotina</taxon>
        <taxon>Agaricomycetes</taxon>
        <taxon>Agaricomycetidae</taxon>
        <taxon>Boletales</taxon>
        <taxon>Boletales incertae sedis</taxon>
        <taxon>Leucogyrophana</taxon>
    </lineage>
</organism>
<protein>
    <submittedName>
        <fullName evidence="1">Uncharacterized protein</fullName>
    </submittedName>
</protein>
<name>A0ACB8BJG0_9AGAM</name>
<accession>A0ACB8BJG0</accession>
<reference evidence="1" key="1">
    <citation type="journal article" date="2021" name="New Phytol.">
        <title>Evolutionary innovations through gain and loss of genes in the ectomycorrhizal Boletales.</title>
        <authorList>
            <person name="Wu G."/>
            <person name="Miyauchi S."/>
            <person name="Morin E."/>
            <person name="Kuo A."/>
            <person name="Drula E."/>
            <person name="Varga T."/>
            <person name="Kohler A."/>
            <person name="Feng B."/>
            <person name="Cao Y."/>
            <person name="Lipzen A."/>
            <person name="Daum C."/>
            <person name="Hundley H."/>
            <person name="Pangilinan J."/>
            <person name="Johnson J."/>
            <person name="Barry K."/>
            <person name="LaButti K."/>
            <person name="Ng V."/>
            <person name="Ahrendt S."/>
            <person name="Min B."/>
            <person name="Choi I.G."/>
            <person name="Park H."/>
            <person name="Plett J.M."/>
            <person name="Magnuson J."/>
            <person name="Spatafora J.W."/>
            <person name="Nagy L.G."/>
            <person name="Henrissat B."/>
            <person name="Grigoriev I.V."/>
            <person name="Yang Z.L."/>
            <person name="Xu J."/>
            <person name="Martin F.M."/>
        </authorList>
    </citation>
    <scope>NUCLEOTIDE SEQUENCE</scope>
    <source>
        <strain evidence="1">KUC20120723A-06</strain>
    </source>
</reference>
<keyword evidence="2" id="KW-1185">Reference proteome</keyword>
<proteinExistence type="predicted"/>
<evidence type="ECO:0000313" key="1">
    <source>
        <dbReference type="EMBL" id="KAH7925366.1"/>
    </source>
</evidence>
<sequence length="56" mass="6347">MWLGFPNASEFKPERWLAADGTLIDDTPGFCFGFGRRFCPGKPLTEAIYAVRHSLR</sequence>
<gene>
    <name evidence="1" type="ORF">BV22DRAFT_1034154</name>
</gene>
<comment type="caution">
    <text evidence="1">The sequence shown here is derived from an EMBL/GenBank/DDBJ whole genome shotgun (WGS) entry which is preliminary data.</text>
</comment>
<dbReference type="EMBL" id="MU266404">
    <property type="protein sequence ID" value="KAH7925366.1"/>
    <property type="molecule type" value="Genomic_DNA"/>
</dbReference>
<evidence type="ECO:0000313" key="2">
    <source>
        <dbReference type="Proteomes" id="UP000790709"/>
    </source>
</evidence>
<dbReference type="Proteomes" id="UP000790709">
    <property type="component" value="Unassembled WGS sequence"/>
</dbReference>